<evidence type="ECO:0000256" key="1">
    <source>
        <dbReference type="ARBA" id="ARBA00022434"/>
    </source>
</evidence>
<keyword evidence="6" id="KW-1185">Reference proteome</keyword>
<dbReference type="PANTHER" id="PTHR30295">
    <property type="entry name" value="BACTERIOFERRITIN"/>
    <property type="match status" value="1"/>
</dbReference>
<dbReference type="Pfam" id="PF00210">
    <property type="entry name" value="Ferritin"/>
    <property type="match status" value="1"/>
</dbReference>
<comment type="caution">
    <text evidence="5">The sequence shown here is derived from an EMBL/GenBank/DDBJ whole genome shotgun (WGS) entry which is preliminary data.</text>
</comment>
<sequence>MSTGGTERVTLNDLIQGLQEDLSREYKAVMSYVIFSQKLDKAQYMDIAATLERHAHQELDHALLISRQLDYYGAYPNHQPAEVRVSEDNETMLRLDLEAEDETVRAYDQRVKQAHALGEWALVEVLQGILKQEQDHQIELATALGEPGSQKIREQRKPAQAGVRR</sequence>
<dbReference type="GO" id="GO:0004322">
    <property type="term" value="F:ferroxidase activity"/>
    <property type="evidence" value="ECO:0007669"/>
    <property type="project" value="TreeGrafter"/>
</dbReference>
<evidence type="ECO:0000259" key="4">
    <source>
        <dbReference type="PROSITE" id="PS50905"/>
    </source>
</evidence>
<dbReference type="InterPro" id="IPR009078">
    <property type="entry name" value="Ferritin-like_SF"/>
</dbReference>
<dbReference type="PROSITE" id="PS50905">
    <property type="entry name" value="FERRITIN_LIKE"/>
    <property type="match status" value="1"/>
</dbReference>
<dbReference type="Gene3D" id="1.20.1260.10">
    <property type="match status" value="1"/>
</dbReference>
<dbReference type="InterPro" id="IPR009040">
    <property type="entry name" value="Ferritin-like_diiron"/>
</dbReference>
<dbReference type="GO" id="GO:0008199">
    <property type="term" value="F:ferric iron binding"/>
    <property type="evidence" value="ECO:0007669"/>
    <property type="project" value="InterPro"/>
</dbReference>
<evidence type="ECO:0000256" key="2">
    <source>
        <dbReference type="ARBA" id="ARBA00023004"/>
    </source>
</evidence>
<dbReference type="OrthoDB" id="5508922at2"/>
<evidence type="ECO:0000256" key="3">
    <source>
        <dbReference type="SAM" id="MobiDB-lite"/>
    </source>
</evidence>
<keyword evidence="1" id="KW-0409">Iron storage</keyword>
<dbReference type="GO" id="GO:0020037">
    <property type="term" value="F:heme binding"/>
    <property type="evidence" value="ECO:0007669"/>
    <property type="project" value="TreeGrafter"/>
</dbReference>
<proteinExistence type="predicted"/>
<dbReference type="PANTHER" id="PTHR30295:SF0">
    <property type="entry name" value="BACTERIOFERRITIN"/>
    <property type="match status" value="1"/>
</dbReference>
<accession>I4EGM9</accession>
<reference evidence="5 6" key="1">
    <citation type="journal article" date="2012" name="ISME J.">
        <title>Nitrification expanded: discovery, physiology and genomics of a nitrite-oxidizing bacterium from the phylum Chloroflexi.</title>
        <authorList>
            <person name="Sorokin D.Y."/>
            <person name="Lucker S."/>
            <person name="Vejmelkova D."/>
            <person name="Kostrikina N.A."/>
            <person name="Kleerebezem R."/>
            <person name="Rijpstra W.I."/>
            <person name="Damste J.S."/>
            <person name="Le Paslier D."/>
            <person name="Muyzer G."/>
            <person name="Wagner M."/>
            <person name="van Loosdrecht M.C."/>
            <person name="Daims H."/>
        </authorList>
    </citation>
    <scope>NUCLEOTIDE SEQUENCE [LARGE SCALE GENOMIC DNA]</scope>
    <source>
        <strain evidence="6">none</strain>
    </source>
</reference>
<dbReference type="SUPFAM" id="SSF47240">
    <property type="entry name" value="Ferritin-like"/>
    <property type="match status" value="1"/>
</dbReference>
<dbReference type="RefSeq" id="WP_008477509.1">
    <property type="nucleotide sequence ID" value="NZ_CAGS01000200.1"/>
</dbReference>
<evidence type="ECO:0000313" key="5">
    <source>
        <dbReference type="EMBL" id="CCF83841.1"/>
    </source>
</evidence>
<dbReference type="InterPro" id="IPR012347">
    <property type="entry name" value="Ferritin-like"/>
</dbReference>
<dbReference type="InterPro" id="IPR008331">
    <property type="entry name" value="Ferritin_DPS_dom"/>
</dbReference>
<name>I4EGM9_9BACT</name>
<dbReference type="AlphaFoldDB" id="I4EGM9"/>
<organism evidence="5 6">
    <name type="scientific">Nitrolancea hollandica Lb</name>
    <dbReference type="NCBI Taxonomy" id="1129897"/>
    <lineage>
        <taxon>Bacteria</taxon>
        <taxon>Pseudomonadati</taxon>
        <taxon>Thermomicrobiota</taxon>
        <taxon>Thermomicrobia</taxon>
        <taxon>Sphaerobacterales</taxon>
        <taxon>Sphaerobacterineae</taxon>
        <taxon>Sphaerobacteraceae</taxon>
        <taxon>Nitrolancea</taxon>
    </lineage>
</organism>
<feature type="region of interest" description="Disordered" evidence="3">
    <location>
        <begin position="145"/>
        <end position="165"/>
    </location>
</feature>
<keyword evidence="2" id="KW-0408">Iron</keyword>
<protein>
    <submittedName>
        <fullName evidence="5">Ferritin Dps family protein</fullName>
    </submittedName>
</protein>
<gene>
    <name evidence="5" type="ORF">NITHO_2790005</name>
</gene>
<dbReference type="Proteomes" id="UP000004221">
    <property type="component" value="Unassembled WGS sequence"/>
</dbReference>
<dbReference type="GO" id="GO:0005829">
    <property type="term" value="C:cytosol"/>
    <property type="evidence" value="ECO:0007669"/>
    <property type="project" value="TreeGrafter"/>
</dbReference>
<evidence type="ECO:0000313" key="6">
    <source>
        <dbReference type="Proteomes" id="UP000004221"/>
    </source>
</evidence>
<dbReference type="GO" id="GO:0006879">
    <property type="term" value="P:intracellular iron ion homeostasis"/>
    <property type="evidence" value="ECO:0007669"/>
    <property type="project" value="UniProtKB-KW"/>
</dbReference>
<feature type="domain" description="Ferritin-like diiron" evidence="4">
    <location>
        <begin position="8"/>
        <end position="151"/>
    </location>
</feature>
<dbReference type="EMBL" id="CAGS01000200">
    <property type="protein sequence ID" value="CCF83841.1"/>
    <property type="molecule type" value="Genomic_DNA"/>
</dbReference>
<dbReference type="CDD" id="cd00657">
    <property type="entry name" value="Ferritin_like"/>
    <property type="match status" value="1"/>
</dbReference>